<proteinExistence type="predicted"/>
<organism evidence="1 2">
    <name type="scientific">Zostera marina</name>
    <name type="common">Eelgrass</name>
    <dbReference type="NCBI Taxonomy" id="29655"/>
    <lineage>
        <taxon>Eukaryota</taxon>
        <taxon>Viridiplantae</taxon>
        <taxon>Streptophyta</taxon>
        <taxon>Embryophyta</taxon>
        <taxon>Tracheophyta</taxon>
        <taxon>Spermatophyta</taxon>
        <taxon>Magnoliopsida</taxon>
        <taxon>Liliopsida</taxon>
        <taxon>Zosteraceae</taxon>
        <taxon>Zostera</taxon>
    </lineage>
</organism>
<evidence type="ECO:0000313" key="1">
    <source>
        <dbReference type="EMBL" id="KMZ63744.1"/>
    </source>
</evidence>
<reference evidence="2" key="1">
    <citation type="journal article" date="2016" name="Nature">
        <title>The genome of the seagrass Zostera marina reveals angiosperm adaptation to the sea.</title>
        <authorList>
            <person name="Olsen J.L."/>
            <person name="Rouze P."/>
            <person name="Verhelst B."/>
            <person name="Lin Y.-C."/>
            <person name="Bayer T."/>
            <person name="Collen J."/>
            <person name="Dattolo E."/>
            <person name="De Paoli E."/>
            <person name="Dittami S."/>
            <person name="Maumus F."/>
            <person name="Michel G."/>
            <person name="Kersting A."/>
            <person name="Lauritano C."/>
            <person name="Lohaus R."/>
            <person name="Toepel M."/>
            <person name="Tonon T."/>
            <person name="Vanneste K."/>
            <person name="Amirebrahimi M."/>
            <person name="Brakel J."/>
            <person name="Bostroem C."/>
            <person name="Chovatia M."/>
            <person name="Grimwood J."/>
            <person name="Jenkins J.W."/>
            <person name="Jueterbock A."/>
            <person name="Mraz A."/>
            <person name="Stam W.T."/>
            <person name="Tice H."/>
            <person name="Bornberg-Bauer E."/>
            <person name="Green P.J."/>
            <person name="Pearson G.A."/>
            <person name="Procaccini G."/>
            <person name="Duarte C.M."/>
            <person name="Schmutz J."/>
            <person name="Reusch T.B.H."/>
            <person name="Van de Peer Y."/>
        </authorList>
    </citation>
    <scope>NUCLEOTIDE SEQUENCE [LARGE SCALE GENOMIC DNA]</scope>
    <source>
        <strain evidence="2">cv. Finnish</strain>
    </source>
</reference>
<evidence type="ECO:0000313" key="2">
    <source>
        <dbReference type="Proteomes" id="UP000036987"/>
    </source>
</evidence>
<keyword evidence="2" id="KW-1185">Reference proteome</keyword>
<dbReference type="Proteomes" id="UP000036987">
    <property type="component" value="Unassembled WGS sequence"/>
</dbReference>
<comment type="caution">
    <text evidence="1">The sequence shown here is derived from an EMBL/GenBank/DDBJ whole genome shotgun (WGS) entry which is preliminary data.</text>
</comment>
<dbReference type="AlphaFoldDB" id="A0A0K9P432"/>
<accession>A0A0K9P432</accession>
<dbReference type="EMBL" id="LFYR01001212">
    <property type="protein sequence ID" value="KMZ63744.1"/>
    <property type="molecule type" value="Genomic_DNA"/>
</dbReference>
<protein>
    <submittedName>
        <fullName evidence="1">Uncharacterized protein</fullName>
    </submittedName>
</protein>
<sequence>MGRFGPASFRTSVTCSAAASVLLSPSWRFLPSPTGYS</sequence>
<name>A0A0K9P432_ZOSMR</name>
<gene>
    <name evidence="1" type="ORF">ZOSMA_39G00150</name>
</gene>